<protein>
    <submittedName>
        <fullName evidence="5">Phosphotransferase</fullName>
    </submittedName>
</protein>
<proteinExistence type="predicted"/>
<dbReference type="EMBL" id="JAHQCS010000032">
    <property type="protein sequence ID" value="MBU9710474.1"/>
    <property type="molecule type" value="Genomic_DNA"/>
</dbReference>
<dbReference type="InterPro" id="IPR000719">
    <property type="entry name" value="Prot_kinase_dom"/>
</dbReference>
<dbReference type="PANTHER" id="PTHR44167">
    <property type="entry name" value="OVARIAN-SPECIFIC SERINE/THREONINE-PROTEIN KINASE LOK-RELATED"/>
    <property type="match status" value="1"/>
</dbReference>
<gene>
    <name evidence="5" type="ORF">KS419_01725</name>
</gene>
<dbReference type="Proteomes" id="UP000784880">
    <property type="component" value="Unassembled WGS sequence"/>
</dbReference>
<feature type="transmembrane region" description="Helical" evidence="3">
    <location>
        <begin position="310"/>
        <end position="332"/>
    </location>
</feature>
<organism evidence="5 6">
    <name type="scientific">Evansella tamaricis</name>
    <dbReference type="NCBI Taxonomy" id="2069301"/>
    <lineage>
        <taxon>Bacteria</taxon>
        <taxon>Bacillati</taxon>
        <taxon>Bacillota</taxon>
        <taxon>Bacilli</taxon>
        <taxon>Bacillales</taxon>
        <taxon>Bacillaceae</taxon>
        <taxon>Evansella</taxon>
    </lineage>
</organism>
<reference evidence="5 6" key="1">
    <citation type="submission" date="2021-06" db="EMBL/GenBank/DDBJ databases">
        <title>Bacillus sp. RD4P76, an endophyte from a halophyte.</title>
        <authorList>
            <person name="Sun J.-Q."/>
        </authorList>
    </citation>
    <scope>NUCLEOTIDE SEQUENCE [LARGE SCALE GENOMIC DNA]</scope>
    <source>
        <strain evidence="5 6">CGMCC 1.15917</strain>
    </source>
</reference>
<feature type="domain" description="Protein kinase" evidence="4">
    <location>
        <begin position="27"/>
        <end position="311"/>
    </location>
</feature>
<evidence type="ECO:0000256" key="3">
    <source>
        <dbReference type="SAM" id="Phobius"/>
    </source>
</evidence>
<dbReference type="PANTHER" id="PTHR44167:SF24">
    <property type="entry name" value="SERINE_THREONINE-PROTEIN KINASE CHK2"/>
    <property type="match status" value="1"/>
</dbReference>
<accession>A0ABS6J9W2</accession>
<keyword evidence="3" id="KW-0472">Membrane</keyword>
<feature type="region of interest" description="Disordered" evidence="2">
    <location>
        <begin position="281"/>
        <end position="301"/>
    </location>
</feature>
<dbReference type="InterPro" id="IPR017441">
    <property type="entry name" value="Protein_kinase_ATP_BS"/>
</dbReference>
<evidence type="ECO:0000256" key="1">
    <source>
        <dbReference type="PROSITE-ProRule" id="PRU10141"/>
    </source>
</evidence>
<keyword evidence="6" id="KW-1185">Reference proteome</keyword>
<feature type="binding site" evidence="1">
    <location>
        <position position="54"/>
    </location>
    <ligand>
        <name>ATP</name>
        <dbReference type="ChEBI" id="CHEBI:30616"/>
    </ligand>
</feature>
<dbReference type="PROSITE" id="PS50011">
    <property type="entry name" value="PROTEIN_KINASE_DOM"/>
    <property type="match status" value="1"/>
</dbReference>
<evidence type="ECO:0000256" key="2">
    <source>
        <dbReference type="SAM" id="MobiDB-lite"/>
    </source>
</evidence>
<keyword evidence="3" id="KW-0812">Transmembrane</keyword>
<feature type="compositionally biased region" description="Basic residues" evidence="2">
    <location>
        <begin position="281"/>
        <end position="291"/>
    </location>
</feature>
<keyword evidence="3" id="KW-1133">Transmembrane helix</keyword>
<evidence type="ECO:0000313" key="5">
    <source>
        <dbReference type="EMBL" id="MBU9710474.1"/>
    </source>
</evidence>
<keyword evidence="1" id="KW-0067">ATP-binding</keyword>
<evidence type="ECO:0000313" key="6">
    <source>
        <dbReference type="Proteomes" id="UP000784880"/>
    </source>
</evidence>
<sequence length="336" mass="38498">MSSTSKKRDLTLLPNEVVVGRWHNNSYRIVRELGYGATGTVYLAEGRDGPVAIKIASDSMSITSEVNVLRQFSKVQRPSLGPSFYDADDYITPDGCYPFYAMEYIKGEAFLPFLRSRGGEWLGIMVVQLLGDLHRLHQEGWIFGDLKPENLLVTGNPSRVRWLDVGGITKEGRAIKEYTEFFDRGYWGFGGRKAEPTYDLFSVSMLMINRAYPSRFEKNLKHGSTSLQSRVNDKEILTPFSDVIHKGLEGKYKSAMDMRKELMEIIQNTTFTSTTEKKIKRKETRTSIKKQKVQDKKKNSAIKNKRERRFVGIFESMLFASFLLILYILYLFGQAV</sequence>
<evidence type="ECO:0000259" key="4">
    <source>
        <dbReference type="PROSITE" id="PS50011"/>
    </source>
</evidence>
<keyword evidence="1" id="KW-0547">Nucleotide-binding</keyword>
<name>A0ABS6J9W2_9BACI</name>
<dbReference type="Pfam" id="PF00069">
    <property type="entry name" value="Pkinase"/>
    <property type="match status" value="1"/>
</dbReference>
<dbReference type="PROSITE" id="PS00107">
    <property type="entry name" value="PROTEIN_KINASE_ATP"/>
    <property type="match status" value="1"/>
</dbReference>
<comment type="caution">
    <text evidence="5">The sequence shown here is derived from an EMBL/GenBank/DDBJ whole genome shotgun (WGS) entry which is preliminary data.</text>
</comment>
<dbReference type="SMART" id="SM00220">
    <property type="entry name" value="S_TKc"/>
    <property type="match status" value="1"/>
</dbReference>